<organism evidence="3 4">
    <name type="scientific">Raphanus sativus</name>
    <name type="common">Radish</name>
    <name type="synonym">Raphanus raphanistrum var. sativus</name>
    <dbReference type="NCBI Taxonomy" id="3726"/>
    <lineage>
        <taxon>Eukaryota</taxon>
        <taxon>Viridiplantae</taxon>
        <taxon>Streptophyta</taxon>
        <taxon>Embryophyta</taxon>
        <taxon>Tracheophyta</taxon>
        <taxon>Spermatophyta</taxon>
        <taxon>Magnoliopsida</taxon>
        <taxon>eudicotyledons</taxon>
        <taxon>Gunneridae</taxon>
        <taxon>Pentapetalae</taxon>
        <taxon>rosids</taxon>
        <taxon>malvids</taxon>
        <taxon>Brassicales</taxon>
        <taxon>Brassicaceae</taxon>
        <taxon>Brassiceae</taxon>
        <taxon>Raphanus</taxon>
    </lineage>
</organism>
<evidence type="ECO:0000256" key="1">
    <source>
        <dbReference type="SAM" id="MobiDB-lite"/>
    </source>
</evidence>
<evidence type="ECO:0000259" key="2">
    <source>
        <dbReference type="Pfam" id="PF13456"/>
    </source>
</evidence>
<dbReference type="PANTHER" id="PTHR47074">
    <property type="entry name" value="BNAC02G40300D PROTEIN"/>
    <property type="match status" value="1"/>
</dbReference>
<name>A0A6J0LMD1_RAPSA</name>
<dbReference type="KEGG" id="rsz:108831459"/>
<dbReference type="GO" id="GO:0004523">
    <property type="term" value="F:RNA-DNA hybrid ribonuclease activity"/>
    <property type="evidence" value="ECO:0007669"/>
    <property type="project" value="InterPro"/>
</dbReference>
<dbReference type="InterPro" id="IPR002156">
    <property type="entry name" value="RNaseH_domain"/>
</dbReference>
<dbReference type="Proteomes" id="UP000504610">
    <property type="component" value="Chromosome 3"/>
</dbReference>
<dbReference type="InterPro" id="IPR036397">
    <property type="entry name" value="RNaseH_sf"/>
</dbReference>
<dbReference type="GO" id="GO:0003676">
    <property type="term" value="F:nucleic acid binding"/>
    <property type="evidence" value="ECO:0007669"/>
    <property type="project" value="InterPro"/>
</dbReference>
<dbReference type="Pfam" id="PF13456">
    <property type="entry name" value="RVT_3"/>
    <property type="match status" value="1"/>
</dbReference>
<feature type="domain" description="RNase H type-1" evidence="2">
    <location>
        <begin position="322"/>
        <end position="399"/>
    </location>
</feature>
<dbReference type="AlphaFoldDB" id="A0A6J0LMD1"/>
<evidence type="ECO:0000313" key="3">
    <source>
        <dbReference type="Proteomes" id="UP000504610"/>
    </source>
</evidence>
<protein>
    <submittedName>
        <fullName evidence="4">Uncharacterized protein LOC108831459</fullName>
    </submittedName>
</protein>
<dbReference type="SUPFAM" id="SSF53098">
    <property type="entry name" value="Ribonuclease H-like"/>
    <property type="match status" value="1"/>
</dbReference>
<reference evidence="4" key="2">
    <citation type="submission" date="2025-08" db="UniProtKB">
        <authorList>
            <consortium name="RefSeq"/>
        </authorList>
    </citation>
    <scope>IDENTIFICATION</scope>
    <source>
        <tissue evidence="4">Leaf</tissue>
    </source>
</reference>
<keyword evidence="3" id="KW-1185">Reference proteome</keyword>
<gene>
    <name evidence="4" type="primary">LOC108831459</name>
</gene>
<dbReference type="GeneID" id="108831459"/>
<accession>A0A6J0LMD1</accession>
<evidence type="ECO:0000313" key="4">
    <source>
        <dbReference type="RefSeq" id="XP_018460511.1"/>
    </source>
</evidence>
<dbReference type="InterPro" id="IPR052929">
    <property type="entry name" value="RNase_H-like_EbsB-rel"/>
</dbReference>
<dbReference type="InterPro" id="IPR044730">
    <property type="entry name" value="RNase_H-like_dom_plant"/>
</dbReference>
<dbReference type="PANTHER" id="PTHR47074:SF11">
    <property type="entry name" value="REVERSE TRANSCRIPTASE-LIKE PROTEIN"/>
    <property type="match status" value="1"/>
</dbReference>
<dbReference type="CDD" id="cd06222">
    <property type="entry name" value="RNase_H_like"/>
    <property type="match status" value="1"/>
</dbReference>
<dbReference type="InterPro" id="IPR012337">
    <property type="entry name" value="RNaseH-like_sf"/>
</dbReference>
<dbReference type="OrthoDB" id="1111762at2759"/>
<proteinExistence type="predicted"/>
<sequence length="419" mass="46890">MAWIAWSDLAKPKALGGLGFRDFQRFNEAALAKLSWRIFEKPDSLLSRILKGKYYPEGDILSCQPVSAISHGWRSVLVGRDLLIQNLGWVVGDGNDINIWSDPWLDHTMQLRPYGPAPAEYSHLTVADLRYENLILTIKPSLANAHDRKVWLGTKSGTYTSKSGYYFATAVAEGEDDTRTNAHSPWYKNVWNLKASPKVKMFAWKVLKRAVPVWRDAPFATSFEPRGITDLETSWSAICATPCLPPTGIISSQLGPWILWILWKERNRLVFDGFSASPEEALTMAVRAAKEWELGQKTEKKPTSAPTQQPFTPHPEATLVRTDAAWRKEDRKAGLGLTVKTARFEIRRKKPFCHVSSALVAEGLAIREALLFCREHGLKNISLESDSSQLIKALRSGEPLTDCMGSSRTSSISVAPLRL</sequence>
<dbReference type="RefSeq" id="XP_018460511.1">
    <property type="nucleotide sequence ID" value="XM_018605009.1"/>
</dbReference>
<dbReference type="Gene3D" id="3.30.420.10">
    <property type="entry name" value="Ribonuclease H-like superfamily/Ribonuclease H"/>
    <property type="match status" value="1"/>
</dbReference>
<feature type="region of interest" description="Disordered" evidence="1">
    <location>
        <begin position="295"/>
        <end position="314"/>
    </location>
</feature>
<reference evidence="3" key="1">
    <citation type="journal article" date="2019" name="Database">
        <title>The radish genome database (RadishGD): an integrated information resource for radish genomics.</title>
        <authorList>
            <person name="Yu H.J."/>
            <person name="Baek S."/>
            <person name="Lee Y.J."/>
            <person name="Cho A."/>
            <person name="Mun J.H."/>
        </authorList>
    </citation>
    <scope>NUCLEOTIDE SEQUENCE [LARGE SCALE GENOMIC DNA]</scope>
    <source>
        <strain evidence="3">cv. WK10039</strain>
    </source>
</reference>